<keyword evidence="10" id="KW-1185">Reference proteome</keyword>
<evidence type="ECO:0000256" key="7">
    <source>
        <dbReference type="SAM" id="Phobius"/>
    </source>
</evidence>
<reference evidence="9 10" key="1">
    <citation type="submission" date="2023-07" db="EMBL/GenBank/DDBJ databases">
        <title>Sorghum-associated microbial communities from plants grown in Nebraska, USA.</title>
        <authorList>
            <person name="Schachtman D."/>
        </authorList>
    </citation>
    <scope>NUCLEOTIDE SEQUENCE [LARGE SCALE GENOMIC DNA]</scope>
    <source>
        <strain evidence="9 10">4138</strain>
    </source>
</reference>
<comment type="caution">
    <text evidence="9">The sequence shown here is derived from an EMBL/GenBank/DDBJ whole genome shotgun (WGS) entry which is preliminary data.</text>
</comment>
<keyword evidence="9" id="KW-0645">Protease</keyword>
<feature type="transmembrane region" description="Helical" evidence="7">
    <location>
        <begin position="168"/>
        <end position="188"/>
    </location>
</feature>
<name>A0ABU1W3Q7_9GAMM</name>
<keyword evidence="4 7" id="KW-0812">Transmembrane</keyword>
<sequence>MVIYRPNKNLQLSAVENSDDYLCTVQIGNRRRSYVVNSAIAAVIEYCKTAQDKDDIEAFAVGKQYLTKANFDAFFQQFLVEKNILLPVDGSAVEPAYNSGSLKFKLRLLPYSIVNSITGPLLLMFRKEVAACTLVAFIGSLIYLAWFISSDQFVQQTVLLTPLDSLYVIALISLGLVFHELGHAAAAYKYGCRRVDIGVGWYIYFIVFYAELSEAWQFGRRKRVIIDCAGGYFQSIFGVLLWLLYLSTDNFVFLSASALLALYSFFNLNPFFRMDGYWIASDLLNVKNLRYVAYDVIKLFFFQPKQLLTRVKEKDSHISKPILIYASGMLLFYIWFSYYVYSSLFPNSLLTLYNGVNAMFTDPLSGVSFTLSLVQLLWHLLIIYFVVYFSAGILKKIIPKLTG</sequence>
<keyword evidence="9" id="KW-0482">Metalloprotease</keyword>
<evidence type="ECO:0000313" key="9">
    <source>
        <dbReference type="EMBL" id="MDR7122615.1"/>
    </source>
</evidence>
<feature type="transmembrane region" description="Helical" evidence="7">
    <location>
        <begin position="251"/>
        <end position="268"/>
    </location>
</feature>
<dbReference type="CDD" id="cd05709">
    <property type="entry name" value="S2P-M50"/>
    <property type="match status" value="1"/>
</dbReference>
<evidence type="ECO:0000256" key="5">
    <source>
        <dbReference type="ARBA" id="ARBA00022989"/>
    </source>
</evidence>
<dbReference type="Pfam" id="PF02163">
    <property type="entry name" value="Peptidase_M50"/>
    <property type="match status" value="1"/>
</dbReference>
<comment type="similarity">
    <text evidence="3">Belongs to the peptidase M50B family.</text>
</comment>
<dbReference type="EMBL" id="JAVDWR010000018">
    <property type="protein sequence ID" value="MDR7122615.1"/>
    <property type="molecule type" value="Genomic_DNA"/>
</dbReference>
<protein>
    <submittedName>
        <fullName evidence="9">Peptide zinc metalloprotease protein</fullName>
    </submittedName>
</protein>
<gene>
    <name evidence="9" type="ORF">J2W69_003590</name>
</gene>
<keyword evidence="9" id="KW-0378">Hydrolase</keyword>
<feature type="transmembrane region" description="Helical" evidence="7">
    <location>
        <begin position="129"/>
        <end position="148"/>
    </location>
</feature>
<evidence type="ECO:0000256" key="6">
    <source>
        <dbReference type="ARBA" id="ARBA00023136"/>
    </source>
</evidence>
<dbReference type="Proteomes" id="UP001257909">
    <property type="component" value="Unassembled WGS sequence"/>
</dbReference>
<evidence type="ECO:0000313" key="10">
    <source>
        <dbReference type="Proteomes" id="UP001257909"/>
    </source>
</evidence>
<evidence type="ECO:0000256" key="1">
    <source>
        <dbReference type="ARBA" id="ARBA00001947"/>
    </source>
</evidence>
<evidence type="ECO:0000256" key="2">
    <source>
        <dbReference type="ARBA" id="ARBA00004141"/>
    </source>
</evidence>
<comment type="cofactor">
    <cofactor evidence="1">
        <name>Zn(2+)</name>
        <dbReference type="ChEBI" id="CHEBI:29105"/>
    </cofactor>
</comment>
<keyword evidence="6 7" id="KW-0472">Membrane</keyword>
<evidence type="ECO:0000259" key="8">
    <source>
        <dbReference type="Pfam" id="PF02163"/>
    </source>
</evidence>
<keyword evidence="5 7" id="KW-1133">Transmembrane helix</keyword>
<comment type="subcellular location">
    <subcellularLocation>
        <location evidence="2">Membrane</location>
        <topology evidence="2">Multi-pass membrane protein</topology>
    </subcellularLocation>
</comment>
<feature type="transmembrane region" description="Helical" evidence="7">
    <location>
        <begin position="376"/>
        <end position="394"/>
    </location>
</feature>
<accession>A0ABU1W3Q7</accession>
<evidence type="ECO:0000256" key="3">
    <source>
        <dbReference type="ARBA" id="ARBA00007931"/>
    </source>
</evidence>
<proteinExistence type="inferred from homology"/>
<dbReference type="RefSeq" id="WP_310280970.1">
    <property type="nucleotide sequence ID" value="NZ_JAVDWR010000018.1"/>
</dbReference>
<organism evidence="9 10">
    <name type="scientific">Rheinheimera soli</name>
    <dbReference type="NCBI Taxonomy" id="443616"/>
    <lineage>
        <taxon>Bacteria</taxon>
        <taxon>Pseudomonadati</taxon>
        <taxon>Pseudomonadota</taxon>
        <taxon>Gammaproteobacteria</taxon>
        <taxon>Chromatiales</taxon>
        <taxon>Chromatiaceae</taxon>
        <taxon>Rheinheimera</taxon>
    </lineage>
</organism>
<feature type="transmembrane region" description="Helical" evidence="7">
    <location>
        <begin position="322"/>
        <end position="341"/>
    </location>
</feature>
<feature type="domain" description="Peptidase M50" evidence="8">
    <location>
        <begin position="168"/>
        <end position="354"/>
    </location>
</feature>
<dbReference type="InterPro" id="IPR008915">
    <property type="entry name" value="Peptidase_M50"/>
</dbReference>
<dbReference type="GO" id="GO:0008237">
    <property type="term" value="F:metallopeptidase activity"/>
    <property type="evidence" value="ECO:0007669"/>
    <property type="project" value="UniProtKB-KW"/>
</dbReference>
<evidence type="ECO:0000256" key="4">
    <source>
        <dbReference type="ARBA" id="ARBA00022692"/>
    </source>
</evidence>
<feature type="transmembrane region" description="Helical" evidence="7">
    <location>
        <begin position="224"/>
        <end position="245"/>
    </location>
</feature>